<evidence type="ECO:0000313" key="3">
    <source>
        <dbReference type="EMBL" id="VEG29539.1"/>
    </source>
</evidence>
<evidence type="ECO:0000313" key="4">
    <source>
        <dbReference type="Proteomes" id="UP000266895"/>
    </source>
</evidence>
<feature type="transmembrane region" description="Helical" evidence="2">
    <location>
        <begin position="349"/>
        <end position="372"/>
    </location>
</feature>
<feature type="transmembrane region" description="Helical" evidence="2">
    <location>
        <begin position="199"/>
        <end position="217"/>
    </location>
</feature>
<dbReference type="GO" id="GO:0016874">
    <property type="term" value="F:ligase activity"/>
    <property type="evidence" value="ECO:0007669"/>
    <property type="project" value="UniProtKB-KW"/>
</dbReference>
<dbReference type="AlphaFoldDB" id="A0A3S4R213"/>
<keyword evidence="2" id="KW-0472">Membrane</keyword>
<evidence type="ECO:0000256" key="2">
    <source>
        <dbReference type="SAM" id="Phobius"/>
    </source>
</evidence>
<accession>A0A3S4R213</accession>
<feature type="transmembrane region" description="Helical" evidence="2">
    <location>
        <begin position="124"/>
        <end position="144"/>
    </location>
</feature>
<keyword evidence="2" id="KW-1133">Transmembrane helix</keyword>
<dbReference type="RefSeq" id="WP_197719407.1">
    <property type="nucleotide sequence ID" value="NZ_LR134350.1"/>
</dbReference>
<protein>
    <submittedName>
        <fullName evidence="3">Lipid A core - O-antigen ligase and related enzymes</fullName>
    </submittedName>
</protein>
<organism evidence="3 4">
    <name type="scientific">Actinomyces howellii</name>
    <dbReference type="NCBI Taxonomy" id="52771"/>
    <lineage>
        <taxon>Bacteria</taxon>
        <taxon>Bacillati</taxon>
        <taxon>Actinomycetota</taxon>
        <taxon>Actinomycetes</taxon>
        <taxon>Actinomycetales</taxon>
        <taxon>Actinomycetaceae</taxon>
        <taxon>Actinomyces</taxon>
    </lineage>
</organism>
<feature type="transmembrane region" description="Helical" evidence="2">
    <location>
        <begin position="33"/>
        <end position="56"/>
    </location>
</feature>
<feature type="transmembrane region" description="Helical" evidence="2">
    <location>
        <begin position="68"/>
        <end position="85"/>
    </location>
</feature>
<reference evidence="3 4" key="1">
    <citation type="submission" date="2018-12" db="EMBL/GenBank/DDBJ databases">
        <authorList>
            <consortium name="Pathogen Informatics"/>
        </authorList>
    </citation>
    <scope>NUCLEOTIDE SEQUENCE [LARGE SCALE GENOMIC DNA]</scope>
    <source>
        <strain evidence="3 4">NCTC11636</strain>
    </source>
</reference>
<feature type="transmembrane region" description="Helical" evidence="2">
    <location>
        <begin position="91"/>
        <end position="112"/>
    </location>
</feature>
<proteinExistence type="predicted"/>
<keyword evidence="4" id="KW-1185">Reference proteome</keyword>
<feature type="transmembrane region" description="Helical" evidence="2">
    <location>
        <begin position="246"/>
        <end position="262"/>
    </location>
</feature>
<dbReference type="KEGG" id="ahw:NCTC11636_02092"/>
<keyword evidence="2" id="KW-0812">Transmembrane</keyword>
<dbReference type="Proteomes" id="UP000266895">
    <property type="component" value="Chromosome"/>
</dbReference>
<gene>
    <name evidence="3" type="ORF">NCTC11636_02092</name>
</gene>
<name>A0A3S4R213_9ACTO</name>
<dbReference type="EMBL" id="LR134350">
    <property type="protein sequence ID" value="VEG29539.1"/>
    <property type="molecule type" value="Genomic_DNA"/>
</dbReference>
<keyword evidence="3" id="KW-0436">Ligase</keyword>
<feature type="transmembrane region" description="Helical" evidence="2">
    <location>
        <begin position="224"/>
        <end position="240"/>
    </location>
</feature>
<feature type="region of interest" description="Disordered" evidence="1">
    <location>
        <begin position="419"/>
        <end position="456"/>
    </location>
</feature>
<feature type="transmembrane region" description="Helical" evidence="2">
    <location>
        <begin position="267"/>
        <end position="286"/>
    </location>
</feature>
<sequence>MSSVGSGPPHVPGAREAVPLSGWPVLAPMAAYLLWWLLGVGDMIWLIAAAAMLYQWLGSRHLGIPRSLLLWGLFLVWCVASMVMIDTTGRLIGAVYRLLFYAAAACFAIHTYSARRALPLVRVTGAMTWFLACMTAGGYLALAMPELVIHTPMSWVVPQGLASNELVADMIVRRTTQWSPDLWEPQAVRPAAPFLYANTWGNVYSFVLPVAVLHLWLTRGARWWWAWAAVVAASVVPAVSTLNRGMFIGLGVVGAWAALQAVRRGRVLIVLAGVVITPLAGALWIASPSGQSLLHRLESTNSTVDRALLYRLTLEGALDSPLFGYGSPRPAPDPWLPSLGTQGQLWTVLYSNGFVGTALFLGCLLSVLALAWRRTDPVGAVMGGIVAATVVESLYYGMMTGLMVTMVAVGLVLRPDTAVGPGRRSEDGGEVTLSSRAQRRRTARRASSDRPRRRRS</sequence>
<evidence type="ECO:0000256" key="1">
    <source>
        <dbReference type="SAM" id="MobiDB-lite"/>
    </source>
</evidence>